<name>A0A4U5P2L5_POPAL</name>
<evidence type="ECO:0000259" key="2">
    <source>
        <dbReference type="Pfam" id="PF07498"/>
    </source>
</evidence>
<dbReference type="PANTHER" id="PTHR34449:SF2">
    <property type="entry name" value="RHO TERMINATION FACTOR"/>
    <property type="match status" value="1"/>
</dbReference>
<dbReference type="PANTHER" id="PTHR34449">
    <property type="entry name" value="RHO TERMINATION FACTOR"/>
    <property type="match status" value="1"/>
</dbReference>
<dbReference type="EMBL" id="RCHU01000872">
    <property type="protein sequence ID" value="TKR90437.1"/>
    <property type="molecule type" value="Genomic_DNA"/>
</dbReference>
<feature type="region of interest" description="Disordered" evidence="1">
    <location>
        <begin position="79"/>
        <end position="99"/>
    </location>
</feature>
<feature type="compositionally biased region" description="Polar residues" evidence="1">
    <location>
        <begin position="114"/>
        <end position="131"/>
    </location>
</feature>
<dbReference type="AlphaFoldDB" id="A0A4U5P2L5"/>
<comment type="caution">
    <text evidence="3">The sequence shown here is derived from an EMBL/GenBank/DDBJ whole genome shotgun (WGS) entry which is preliminary data.</text>
</comment>
<dbReference type="Pfam" id="PF07498">
    <property type="entry name" value="Rho_N"/>
    <property type="match status" value="1"/>
</dbReference>
<reference evidence="3" key="1">
    <citation type="submission" date="2018-10" db="EMBL/GenBank/DDBJ databases">
        <title>Population genomic analysis revealed the cold adaptation of white poplar.</title>
        <authorList>
            <person name="Liu Y.-J."/>
        </authorList>
    </citation>
    <scope>NUCLEOTIDE SEQUENCE [LARGE SCALE GENOMIC DNA]</scope>
    <source>
        <strain evidence="3">PAL-ZL1</strain>
    </source>
</reference>
<dbReference type="GO" id="GO:0006353">
    <property type="term" value="P:DNA-templated transcription termination"/>
    <property type="evidence" value="ECO:0007669"/>
    <property type="project" value="InterPro"/>
</dbReference>
<evidence type="ECO:0000313" key="3">
    <source>
        <dbReference type="EMBL" id="TKR90437.1"/>
    </source>
</evidence>
<evidence type="ECO:0000256" key="1">
    <source>
        <dbReference type="SAM" id="MobiDB-lite"/>
    </source>
</evidence>
<dbReference type="Gene3D" id="1.10.720.10">
    <property type="match status" value="1"/>
</dbReference>
<organism evidence="3">
    <name type="scientific">Populus alba</name>
    <name type="common">White poplar</name>
    <dbReference type="NCBI Taxonomy" id="43335"/>
    <lineage>
        <taxon>Eukaryota</taxon>
        <taxon>Viridiplantae</taxon>
        <taxon>Streptophyta</taxon>
        <taxon>Embryophyta</taxon>
        <taxon>Tracheophyta</taxon>
        <taxon>Spermatophyta</taxon>
        <taxon>Magnoliopsida</taxon>
        <taxon>eudicotyledons</taxon>
        <taxon>Gunneridae</taxon>
        <taxon>Pentapetalae</taxon>
        <taxon>rosids</taxon>
        <taxon>fabids</taxon>
        <taxon>Malpighiales</taxon>
        <taxon>Salicaceae</taxon>
        <taxon>Saliceae</taxon>
        <taxon>Populus</taxon>
    </lineage>
</organism>
<dbReference type="InterPro" id="IPR036269">
    <property type="entry name" value="Rho_N_sf"/>
</dbReference>
<dbReference type="SUPFAM" id="SSF68912">
    <property type="entry name" value="Rho N-terminal domain-like"/>
    <property type="match status" value="1"/>
</dbReference>
<accession>A0A4U5P2L5</accession>
<dbReference type="InterPro" id="IPR011112">
    <property type="entry name" value="Rho-like_N"/>
</dbReference>
<feature type="domain" description="Rho termination factor-like N-terminal" evidence="2">
    <location>
        <begin position="159"/>
        <end position="188"/>
    </location>
</feature>
<proteinExistence type="predicted"/>
<protein>
    <recommendedName>
        <fullName evidence="2">Rho termination factor-like N-terminal domain-containing protein</fullName>
    </recommendedName>
</protein>
<feature type="region of interest" description="Disordered" evidence="1">
    <location>
        <begin position="111"/>
        <end position="159"/>
    </location>
</feature>
<gene>
    <name evidence="3" type="ORF">D5086_0000233340</name>
</gene>
<sequence>MVSAVVFYPQNTFFNKPSCVSFSKQLKLGYPIYSLKDGSLAFASQNGVLQSSDRKLPLSSNQEEIMALFRRIQYSISQGESTATGKKNAGRSEKSPTDSILEVLLRSRKRAKDTNTVTEGKNVPTHKQSVPQGEKSAELNNEASEAKASGSISELPRVEEMKLTELKELAKSRGIKGYSKLKKGELLEFLRS</sequence>